<evidence type="ECO:0000256" key="1">
    <source>
        <dbReference type="SAM" id="SignalP"/>
    </source>
</evidence>
<proteinExistence type="predicted"/>
<evidence type="ECO:0008006" key="3">
    <source>
        <dbReference type="Google" id="ProtNLM"/>
    </source>
</evidence>
<sequence>MFKIAGTLAMLLTSPASATPVTTTGSPATAPAKICKHVVSAERGAKPYEMCMTKAEWAAKVAADAKDANRMVCRYEEVPGTRFRGRKICMSAAEWANQRFEERQAIERIQNSTCKAGSGC</sequence>
<feature type="signal peptide" evidence="1">
    <location>
        <begin position="1"/>
        <end position="18"/>
    </location>
</feature>
<feature type="chain" id="PRO_5027002037" description="YARHG domain-containing protein" evidence="1">
    <location>
        <begin position="19"/>
        <end position="120"/>
    </location>
</feature>
<reference evidence="2" key="1">
    <citation type="submission" date="2020-02" db="EMBL/GenBank/DDBJ databases">
        <authorList>
            <person name="Meier V. D."/>
        </authorList>
    </citation>
    <scope>NUCLEOTIDE SEQUENCE</scope>
    <source>
        <strain evidence="2">AVDCRST_MAG31</strain>
    </source>
</reference>
<organism evidence="2">
    <name type="scientific">uncultured Sphingomonas sp</name>
    <dbReference type="NCBI Taxonomy" id="158754"/>
    <lineage>
        <taxon>Bacteria</taxon>
        <taxon>Pseudomonadati</taxon>
        <taxon>Pseudomonadota</taxon>
        <taxon>Alphaproteobacteria</taxon>
        <taxon>Sphingomonadales</taxon>
        <taxon>Sphingomonadaceae</taxon>
        <taxon>Sphingomonas</taxon>
        <taxon>environmental samples</taxon>
    </lineage>
</organism>
<protein>
    <recommendedName>
        <fullName evidence="3">YARHG domain-containing protein</fullName>
    </recommendedName>
</protein>
<dbReference type="RefSeq" id="WP_294168399.1">
    <property type="nucleotide sequence ID" value="NZ_CADCWA010000053.1"/>
</dbReference>
<keyword evidence="1" id="KW-0732">Signal</keyword>
<accession>A0A6J4SX70</accession>
<dbReference type="EMBL" id="CADCWA010000053">
    <property type="protein sequence ID" value="CAA9508101.1"/>
    <property type="molecule type" value="Genomic_DNA"/>
</dbReference>
<gene>
    <name evidence="2" type="ORF">AVDCRST_MAG31-798</name>
</gene>
<name>A0A6J4SX70_9SPHN</name>
<evidence type="ECO:0000313" key="2">
    <source>
        <dbReference type="EMBL" id="CAA9508101.1"/>
    </source>
</evidence>
<dbReference type="AlphaFoldDB" id="A0A6J4SX70"/>